<protein>
    <recommendedName>
        <fullName evidence="4">Ubiquitin-like protease family profile domain-containing protein</fullName>
    </recommendedName>
</protein>
<comment type="caution">
    <text evidence="2">The sequence shown here is derived from an EMBL/GenBank/DDBJ whole genome shotgun (WGS) entry which is preliminary data.</text>
</comment>
<gene>
    <name evidence="2" type="ORF">SteCoe_34134</name>
</gene>
<evidence type="ECO:0000256" key="1">
    <source>
        <dbReference type="SAM" id="MobiDB-lite"/>
    </source>
</evidence>
<organism evidence="2 3">
    <name type="scientific">Stentor coeruleus</name>
    <dbReference type="NCBI Taxonomy" id="5963"/>
    <lineage>
        <taxon>Eukaryota</taxon>
        <taxon>Sar</taxon>
        <taxon>Alveolata</taxon>
        <taxon>Ciliophora</taxon>
        <taxon>Postciliodesmatophora</taxon>
        <taxon>Heterotrichea</taxon>
        <taxon>Heterotrichida</taxon>
        <taxon>Stentoridae</taxon>
        <taxon>Stentor</taxon>
    </lineage>
</organism>
<dbReference type="OrthoDB" id="1939479at2759"/>
<evidence type="ECO:0000313" key="2">
    <source>
        <dbReference type="EMBL" id="OMJ68412.1"/>
    </source>
</evidence>
<feature type="compositionally biased region" description="Polar residues" evidence="1">
    <location>
        <begin position="50"/>
        <end position="59"/>
    </location>
</feature>
<sequence length="351" mass="40031">MRPGLSLRIPGIQELSPTRNGVKFNSLSISLSKPPSPRPSEGKNHHRTTTHSSPYSRITSGASIKKLALPSFLRISHESREDLLNKLPLGKTAISQGSECPTDTSSIQTLSKEQNCPSVRSTPAPSSDEFIDNIFEKGLSKEELLLKVGKITLSRGDLQSLHPQAAFTRNVIDACLRCIKHKNRKLFKSAESHDRVLIINTTLSQHIFNSTKDTKLFCQRNSLKYEYVLFPIYIGYWTLLALDNRQKKLQLYNMRKNDTIIEQIIICVKDFIRRELKHHEQKEIEVTGWRELSYEVIECGNIEESDCATFAIRIAYKVAINNRAALTGEVLDDFRYNLLIMLYKHGNQNFQ</sequence>
<feature type="region of interest" description="Disordered" evidence="1">
    <location>
        <begin position="94"/>
        <end position="125"/>
    </location>
</feature>
<dbReference type="AlphaFoldDB" id="A0A1R2AVD6"/>
<dbReference type="Gene3D" id="3.40.395.10">
    <property type="entry name" value="Adenoviral Proteinase, Chain A"/>
    <property type="match status" value="1"/>
</dbReference>
<dbReference type="Proteomes" id="UP000187209">
    <property type="component" value="Unassembled WGS sequence"/>
</dbReference>
<keyword evidence="3" id="KW-1185">Reference proteome</keyword>
<dbReference type="SUPFAM" id="SSF54001">
    <property type="entry name" value="Cysteine proteinases"/>
    <property type="match status" value="1"/>
</dbReference>
<evidence type="ECO:0008006" key="4">
    <source>
        <dbReference type="Google" id="ProtNLM"/>
    </source>
</evidence>
<proteinExistence type="predicted"/>
<dbReference type="InterPro" id="IPR038765">
    <property type="entry name" value="Papain-like_cys_pep_sf"/>
</dbReference>
<feature type="region of interest" description="Disordered" evidence="1">
    <location>
        <begin position="26"/>
        <end position="59"/>
    </location>
</feature>
<reference evidence="2 3" key="1">
    <citation type="submission" date="2016-11" db="EMBL/GenBank/DDBJ databases">
        <title>The macronuclear genome of Stentor coeruleus: a giant cell with tiny introns.</title>
        <authorList>
            <person name="Slabodnick M."/>
            <person name="Ruby J.G."/>
            <person name="Reiff S.B."/>
            <person name="Swart E.C."/>
            <person name="Gosai S."/>
            <person name="Prabakaran S."/>
            <person name="Witkowska E."/>
            <person name="Larue G.E."/>
            <person name="Fisher S."/>
            <person name="Freeman R.M."/>
            <person name="Gunawardena J."/>
            <person name="Chu W."/>
            <person name="Stover N.A."/>
            <person name="Gregory B.D."/>
            <person name="Nowacki M."/>
            <person name="Derisi J."/>
            <person name="Roy S.W."/>
            <person name="Marshall W.F."/>
            <person name="Sood P."/>
        </authorList>
    </citation>
    <scope>NUCLEOTIDE SEQUENCE [LARGE SCALE GENOMIC DNA]</scope>
    <source>
        <strain evidence="2">WM001</strain>
    </source>
</reference>
<evidence type="ECO:0000313" key="3">
    <source>
        <dbReference type="Proteomes" id="UP000187209"/>
    </source>
</evidence>
<name>A0A1R2AVD6_9CILI</name>
<accession>A0A1R2AVD6</accession>
<dbReference type="EMBL" id="MPUH01001334">
    <property type="protein sequence ID" value="OMJ68412.1"/>
    <property type="molecule type" value="Genomic_DNA"/>
</dbReference>